<dbReference type="GO" id="GO:0046872">
    <property type="term" value="F:metal ion binding"/>
    <property type="evidence" value="ECO:0007669"/>
    <property type="project" value="UniProtKB-KW"/>
</dbReference>
<evidence type="ECO:0000256" key="3">
    <source>
        <dbReference type="ARBA" id="ARBA00029596"/>
    </source>
</evidence>
<keyword evidence="5" id="KW-0460">Magnesium</keyword>
<dbReference type="PANTHER" id="PTHR33254:SF4">
    <property type="entry name" value="4-HYDROXY-4-METHYL-2-OXOGLUTARATE ALDOLASE 3-RELATED"/>
    <property type="match status" value="1"/>
</dbReference>
<dbReference type="KEGG" id="caa:Caka_0515"/>
<dbReference type="AlphaFoldDB" id="D5ENA5"/>
<evidence type="ECO:0000256" key="4">
    <source>
        <dbReference type="ARBA" id="ARBA00030169"/>
    </source>
</evidence>
<evidence type="ECO:0000313" key="6">
    <source>
        <dbReference type="EMBL" id="ADE53540.1"/>
    </source>
</evidence>
<name>D5ENA5_CORAD</name>
<reference evidence="6 7" key="1">
    <citation type="journal article" date="2010" name="Stand. Genomic Sci.">
        <title>Complete genome sequence of Coraliomargarita akajimensis type strain (04OKA010-24).</title>
        <authorList>
            <person name="Mavromatis K."/>
            <person name="Abt B."/>
            <person name="Brambilla E."/>
            <person name="Lapidus A."/>
            <person name="Copeland A."/>
            <person name="Deshpande S."/>
            <person name="Nolan M."/>
            <person name="Lucas S."/>
            <person name="Tice H."/>
            <person name="Cheng J.F."/>
            <person name="Han C."/>
            <person name="Detter J.C."/>
            <person name="Woyke T."/>
            <person name="Goodwin L."/>
            <person name="Pitluck S."/>
            <person name="Held B."/>
            <person name="Brettin T."/>
            <person name="Tapia R."/>
            <person name="Ivanova N."/>
            <person name="Mikhailova N."/>
            <person name="Pati A."/>
            <person name="Liolios K."/>
            <person name="Chen A."/>
            <person name="Palaniappan K."/>
            <person name="Land M."/>
            <person name="Hauser L."/>
            <person name="Chang Y.J."/>
            <person name="Jeffries C.D."/>
            <person name="Rohde M."/>
            <person name="Goker M."/>
            <person name="Bristow J."/>
            <person name="Eisen J.A."/>
            <person name="Markowitz V."/>
            <person name="Hugenholtz P."/>
            <person name="Klenk H.P."/>
            <person name="Kyrpides N.C."/>
        </authorList>
    </citation>
    <scope>NUCLEOTIDE SEQUENCE [LARGE SCALE GENOMIC DNA]</scope>
    <source>
        <strain evidence="7">DSM 45221 / IAM 15411 / JCM 23193 / KCTC 12865</strain>
    </source>
</reference>
<organism evidence="6 7">
    <name type="scientific">Coraliomargarita akajimensis (strain DSM 45221 / IAM 15411 / JCM 23193 / KCTC 12865 / 04OKA010-24)</name>
    <dbReference type="NCBI Taxonomy" id="583355"/>
    <lineage>
        <taxon>Bacteria</taxon>
        <taxon>Pseudomonadati</taxon>
        <taxon>Verrucomicrobiota</taxon>
        <taxon>Opitutia</taxon>
        <taxon>Puniceicoccales</taxon>
        <taxon>Coraliomargaritaceae</taxon>
        <taxon>Coraliomargarita</taxon>
    </lineage>
</organism>
<comment type="cofactor">
    <cofactor evidence="5">
        <name>Mg(2+)</name>
        <dbReference type="ChEBI" id="CHEBI:18420"/>
    </cofactor>
</comment>
<dbReference type="EMBL" id="CP001998">
    <property type="protein sequence ID" value="ADE53540.1"/>
    <property type="molecule type" value="Genomic_DNA"/>
</dbReference>
<dbReference type="CDD" id="cd16841">
    <property type="entry name" value="RraA_family"/>
    <property type="match status" value="1"/>
</dbReference>
<keyword evidence="5" id="KW-0479">Metal-binding</keyword>
<dbReference type="Gene3D" id="3.50.30.40">
    <property type="entry name" value="Ribonuclease E inhibitor RraA/RraA-like"/>
    <property type="match status" value="1"/>
</dbReference>
<keyword evidence="7" id="KW-1185">Reference proteome</keyword>
<accession>D5ENA5</accession>
<gene>
    <name evidence="6" type="ordered locus">Caka_0515</name>
</gene>
<keyword evidence="6" id="KW-0489">Methyltransferase</keyword>
<dbReference type="Pfam" id="PF03737">
    <property type="entry name" value="RraA-like"/>
    <property type="match status" value="1"/>
</dbReference>
<evidence type="ECO:0000256" key="1">
    <source>
        <dbReference type="ARBA" id="ARBA00001968"/>
    </source>
</evidence>
<dbReference type="STRING" id="583355.Caka_0515"/>
<evidence type="ECO:0000256" key="5">
    <source>
        <dbReference type="PIRSR" id="PIRSR605493-1"/>
    </source>
</evidence>
<dbReference type="eggNOG" id="COG0684">
    <property type="taxonomic scope" value="Bacteria"/>
</dbReference>
<comment type="cofactor">
    <cofactor evidence="1">
        <name>a divalent metal cation</name>
        <dbReference type="ChEBI" id="CHEBI:60240"/>
    </cofactor>
</comment>
<sequence length="252" mass="27985">MGNAILIGLLFQCELMKMNTLRSRSRSYCLMELATNDSALFEQIKEQLYTPVVGDVLDQLGCYHQFLPQAVQPMLESMQLVGRAMPVLMIDVHGEQAEPFGLLTEALDQLQTGEIYIASGGDMRCAYWGEILTATAKSRGAVGAVVNGYHRDTPKVLEQNWPVFSRGRYAQDSSVRTKVAAYRCPIEIGGVWIEPGDLVFGDLDGVVIVPRKHEHEVLTRALEKATAENLVRKEIEENGMSSTDAFKKYGVL</sequence>
<dbReference type="InterPro" id="IPR005493">
    <property type="entry name" value="RraA/RraA-like"/>
</dbReference>
<dbReference type="GO" id="GO:0032259">
    <property type="term" value="P:methylation"/>
    <property type="evidence" value="ECO:0007669"/>
    <property type="project" value="UniProtKB-KW"/>
</dbReference>
<dbReference type="InterPro" id="IPR036704">
    <property type="entry name" value="RraA/RraA-like_sf"/>
</dbReference>
<evidence type="ECO:0000256" key="2">
    <source>
        <dbReference type="ARBA" id="ARBA00016549"/>
    </source>
</evidence>
<keyword evidence="6" id="KW-0808">Transferase</keyword>
<dbReference type="GO" id="GO:0008168">
    <property type="term" value="F:methyltransferase activity"/>
    <property type="evidence" value="ECO:0007669"/>
    <property type="project" value="UniProtKB-KW"/>
</dbReference>
<proteinExistence type="predicted"/>
<feature type="binding site" evidence="5">
    <location>
        <position position="151"/>
    </location>
    <ligand>
        <name>substrate</name>
    </ligand>
</feature>
<dbReference type="PANTHER" id="PTHR33254">
    <property type="entry name" value="4-HYDROXY-4-METHYL-2-OXOGLUTARATE ALDOLASE 3-RELATED"/>
    <property type="match status" value="1"/>
</dbReference>
<dbReference type="Proteomes" id="UP000000925">
    <property type="component" value="Chromosome"/>
</dbReference>
<feature type="binding site" evidence="5">
    <location>
        <position position="152"/>
    </location>
    <ligand>
        <name>Mg(2+)</name>
        <dbReference type="ChEBI" id="CHEBI:18420"/>
    </ligand>
</feature>
<dbReference type="SUPFAM" id="SSF89562">
    <property type="entry name" value="RraA-like"/>
    <property type="match status" value="1"/>
</dbReference>
<dbReference type="HOGENOM" id="CLU_072626_3_0_0"/>
<protein>
    <recommendedName>
        <fullName evidence="2">Putative 4-hydroxy-4-methyl-2-oxoglutarate aldolase</fullName>
    </recommendedName>
    <alternativeName>
        <fullName evidence="3">Regulator of ribonuclease activity homolog</fullName>
    </alternativeName>
    <alternativeName>
        <fullName evidence="4">RraA-like protein</fullName>
    </alternativeName>
</protein>
<feature type="binding site" evidence="5">
    <location>
        <begin position="129"/>
        <end position="132"/>
    </location>
    <ligand>
        <name>substrate</name>
    </ligand>
</feature>
<evidence type="ECO:0000313" key="7">
    <source>
        <dbReference type="Proteomes" id="UP000000925"/>
    </source>
</evidence>